<evidence type="ECO:0000256" key="17">
    <source>
        <dbReference type="HAMAP-Rule" id="MF_01965"/>
    </source>
</evidence>
<evidence type="ECO:0000256" key="11">
    <source>
        <dbReference type="ARBA" id="ARBA00023235"/>
    </source>
</evidence>
<reference evidence="22 23" key="1">
    <citation type="submission" date="2016-11" db="EMBL/GenBank/DDBJ databases">
        <authorList>
            <person name="Jaros S."/>
            <person name="Januszkiewicz K."/>
            <person name="Wedrychowicz H."/>
        </authorList>
    </citation>
    <scope>NUCLEOTIDE SEQUENCE [LARGE SCALE GENOMIC DNA]</scope>
    <source>
        <strain evidence="22 23">DSM 10068</strain>
    </source>
</reference>
<evidence type="ECO:0000256" key="2">
    <source>
        <dbReference type="ARBA" id="ARBA00000909"/>
    </source>
</evidence>
<evidence type="ECO:0000256" key="6">
    <source>
        <dbReference type="ARBA" id="ARBA00022741"/>
    </source>
</evidence>
<feature type="binding site" evidence="18">
    <location>
        <position position="167"/>
    </location>
    <ligand>
        <name>K(+)</name>
        <dbReference type="ChEBI" id="CHEBI:29103"/>
    </ligand>
</feature>
<feature type="domain" description="YjeF C-terminal" evidence="20">
    <location>
        <begin position="229"/>
        <end position="509"/>
    </location>
</feature>
<dbReference type="PANTHER" id="PTHR12592:SF0">
    <property type="entry name" value="ATP-DEPENDENT (S)-NAD(P)H-HYDRATE DEHYDRATASE"/>
    <property type="match status" value="1"/>
</dbReference>
<dbReference type="GO" id="GO:0052855">
    <property type="term" value="F:ADP-dependent NAD(P)H-hydrate dehydratase activity"/>
    <property type="evidence" value="ECO:0007669"/>
    <property type="project" value="UniProtKB-UniRule"/>
</dbReference>
<dbReference type="Gene3D" id="3.40.1190.20">
    <property type="match status" value="1"/>
</dbReference>
<feature type="binding site" evidence="17">
    <location>
        <position position="335"/>
    </location>
    <ligand>
        <name>(6S)-NADPHX</name>
        <dbReference type="ChEBI" id="CHEBI:64076"/>
    </ligand>
</feature>
<evidence type="ECO:0000256" key="18">
    <source>
        <dbReference type="HAMAP-Rule" id="MF_01966"/>
    </source>
</evidence>
<comment type="catalytic activity">
    <reaction evidence="16 17 19">
        <text>(6S)-NADPHX + ADP = AMP + phosphate + NADPH + H(+)</text>
        <dbReference type="Rhea" id="RHEA:32235"/>
        <dbReference type="ChEBI" id="CHEBI:15378"/>
        <dbReference type="ChEBI" id="CHEBI:43474"/>
        <dbReference type="ChEBI" id="CHEBI:57783"/>
        <dbReference type="ChEBI" id="CHEBI:64076"/>
        <dbReference type="ChEBI" id="CHEBI:456215"/>
        <dbReference type="ChEBI" id="CHEBI:456216"/>
        <dbReference type="EC" id="4.2.1.136"/>
    </reaction>
</comment>
<dbReference type="PROSITE" id="PS01050">
    <property type="entry name" value="YJEF_C_2"/>
    <property type="match status" value="1"/>
</dbReference>
<keyword evidence="9 18" id="KW-0630">Potassium</keyword>
<comment type="similarity">
    <text evidence="3 19">In the N-terminal section; belongs to the NnrE/AIBP family.</text>
</comment>
<dbReference type="InterPro" id="IPR000631">
    <property type="entry name" value="CARKD"/>
</dbReference>
<accession>A0A1M5WDY1</accession>
<comment type="function">
    <text evidence="17">Catalyzes the dehydration of the S-form of NAD(P)HX at the expense of ADP, which is converted to AMP. Together with NAD(P)HX epimerase, which catalyzes the epimerization of the S- and R-forms, the enzyme allows the repair of both epimers of NAD(P)HX, a damaged form of NAD(P)H that is a result of enzymatic or heat-dependent hydration.</text>
</comment>
<evidence type="ECO:0000256" key="3">
    <source>
        <dbReference type="ARBA" id="ARBA00006001"/>
    </source>
</evidence>
<evidence type="ECO:0000256" key="7">
    <source>
        <dbReference type="ARBA" id="ARBA00022840"/>
    </source>
</evidence>
<evidence type="ECO:0000256" key="8">
    <source>
        <dbReference type="ARBA" id="ARBA00022857"/>
    </source>
</evidence>
<comment type="function">
    <text evidence="18">Catalyzes the epimerization of the S- and R-forms of NAD(P)HX, a damaged form of NAD(P)H that is a result of enzymatic or heat-dependent hydration. This is a prerequisite for the S-specific NAD(P)H-hydrate dehydratase to allow the repair of both epimers of NAD(P)HX.</text>
</comment>
<dbReference type="NCBIfam" id="TIGR00196">
    <property type="entry name" value="yjeF_cterm"/>
    <property type="match status" value="1"/>
</dbReference>
<feature type="binding site" evidence="18">
    <location>
        <position position="63"/>
    </location>
    <ligand>
        <name>K(+)</name>
        <dbReference type="ChEBI" id="CHEBI:29103"/>
    </ligand>
</feature>
<feature type="binding site" evidence="17">
    <location>
        <position position="450"/>
    </location>
    <ligand>
        <name>(6S)-NADPHX</name>
        <dbReference type="ChEBI" id="CHEBI:64076"/>
    </ligand>
</feature>
<evidence type="ECO:0000256" key="4">
    <source>
        <dbReference type="ARBA" id="ARBA00009524"/>
    </source>
</evidence>
<organism evidence="22 23">
    <name type="scientific">Sporobacter termitidis DSM 10068</name>
    <dbReference type="NCBI Taxonomy" id="1123282"/>
    <lineage>
        <taxon>Bacteria</taxon>
        <taxon>Bacillati</taxon>
        <taxon>Bacillota</taxon>
        <taxon>Clostridia</taxon>
        <taxon>Eubacteriales</taxon>
        <taxon>Oscillospiraceae</taxon>
        <taxon>Sporobacter</taxon>
    </lineage>
</organism>
<dbReference type="STRING" id="1123282.SAMN02745823_01222"/>
<comment type="caution">
    <text evidence="18">Lacks conserved residue(s) required for the propagation of feature annotation.</text>
</comment>
<evidence type="ECO:0000313" key="22">
    <source>
        <dbReference type="EMBL" id="SHH85779.1"/>
    </source>
</evidence>
<evidence type="ECO:0000256" key="15">
    <source>
        <dbReference type="ARBA" id="ARBA00048238"/>
    </source>
</evidence>
<keyword evidence="8 17" id="KW-0521">NADP</keyword>
<dbReference type="AlphaFoldDB" id="A0A1M5WDY1"/>
<feature type="binding site" evidence="18">
    <location>
        <begin position="62"/>
        <end position="66"/>
    </location>
    <ligand>
        <name>(6S)-NADPHX</name>
        <dbReference type="ChEBI" id="CHEBI:64076"/>
    </ligand>
</feature>
<dbReference type="InterPro" id="IPR029056">
    <property type="entry name" value="Ribokinase-like"/>
</dbReference>
<dbReference type="SUPFAM" id="SSF64153">
    <property type="entry name" value="YjeF N-terminal domain-like"/>
    <property type="match status" value="1"/>
</dbReference>
<comment type="cofactor">
    <cofactor evidence="17">
        <name>Mg(2+)</name>
        <dbReference type="ChEBI" id="CHEBI:18420"/>
    </cofactor>
</comment>
<dbReference type="PROSITE" id="PS51385">
    <property type="entry name" value="YJEF_N"/>
    <property type="match status" value="1"/>
</dbReference>
<dbReference type="Pfam" id="PF01256">
    <property type="entry name" value="Carb_kinase"/>
    <property type="match status" value="1"/>
</dbReference>
<evidence type="ECO:0000259" key="20">
    <source>
        <dbReference type="PROSITE" id="PS51383"/>
    </source>
</evidence>
<dbReference type="EC" id="5.1.99.6" evidence="19"/>
<protein>
    <recommendedName>
        <fullName evidence="19">Bifunctional NAD(P)H-hydrate repair enzyme</fullName>
    </recommendedName>
    <alternativeName>
        <fullName evidence="19">Nicotinamide nucleotide repair protein</fullName>
    </alternativeName>
    <domain>
        <recommendedName>
            <fullName evidence="19">ADP-dependent (S)-NAD(P)H-hydrate dehydratase</fullName>
            <ecNumber evidence="19">4.2.1.136</ecNumber>
        </recommendedName>
        <alternativeName>
            <fullName evidence="19">ADP-dependent NAD(P)HX dehydratase</fullName>
        </alternativeName>
    </domain>
    <domain>
        <recommendedName>
            <fullName evidence="19">NAD(P)H-hydrate epimerase</fullName>
            <ecNumber evidence="19">5.1.99.6</ecNumber>
        </recommendedName>
    </domain>
</protein>
<feature type="binding site" evidence="17">
    <location>
        <position position="449"/>
    </location>
    <ligand>
        <name>AMP</name>
        <dbReference type="ChEBI" id="CHEBI:456215"/>
    </ligand>
</feature>
<dbReference type="InterPro" id="IPR030677">
    <property type="entry name" value="Nnr"/>
</dbReference>
<evidence type="ECO:0000256" key="19">
    <source>
        <dbReference type="PIRNR" id="PIRNR017184"/>
    </source>
</evidence>
<evidence type="ECO:0000256" key="9">
    <source>
        <dbReference type="ARBA" id="ARBA00022958"/>
    </source>
</evidence>
<keyword evidence="7 17" id="KW-0067">ATP-binding</keyword>
<dbReference type="SUPFAM" id="SSF53613">
    <property type="entry name" value="Ribokinase-like"/>
    <property type="match status" value="1"/>
</dbReference>
<keyword evidence="5 18" id="KW-0479">Metal-binding</keyword>
<keyword evidence="10 17" id="KW-0520">NAD</keyword>
<dbReference type="GO" id="GO:0005524">
    <property type="term" value="F:ATP binding"/>
    <property type="evidence" value="ECO:0007669"/>
    <property type="project" value="UniProtKB-UniRule"/>
</dbReference>
<feature type="binding site" evidence="17">
    <location>
        <begin position="420"/>
        <end position="424"/>
    </location>
    <ligand>
        <name>AMP</name>
        <dbReference type="ChEBI" id="CHEBI:456215"/>
    </ligand>
</feature>
<sequence length="513" mass="52459">MKLLNAAQMRALDRYAIDILGVPSTLLMTNAARQVAEAALELISEPGPAAGKCAAVFCGPGNNGGDGVAAASYLLKKGVKVRVFLTGNRDKMTADTAEMERRLNEDGAVLEDYAGAADVEYYVNHCGVIVDALFGIGLNTALRGDALDAVRLINGASAPVVAADIPSGVEADTGNILGEAVGADVTVTFSLPKPGQFVEPGCTCCGSVRIADIGIPAELLDKAEADCRAVTAGEITLPRRRPDTHKGDYGRDLIIAGSVGFTGAPVLAARAASAAGAGLVSLGVPETIYNIAAVKCDEEMPFPLPCTAEGSLGGLAVYPILDRLKKADVCLVGPGLGRSQAAREIVFAILKEAAVPVVLDADGINAVSGNIDILDEALAPVILTPHAGEFKRLGGNAEGGARLSEARRFAVSHGCILVLKGHRTITALPDGAVCVNTTGGPAMAKGGTGDVLAGMIAALVGQKFPLKDAVLAAVYLHGLAGDLCQARYGEYSVTAGRIIDMLPEAIKTVISSA</sequence>
<dbReference type="Proteomes" id="UP000183995">
    <property type="component" value="Unassembled WGS sequence"/>
</dbReference>
<comment type="catalytic activity">
    <reaction evidence="15 17 19">
        <text>(6S)-NADHX + ADP = AMP + phosphate + NADH + H(+)</text>
        <dbReference type="Rhea" id="RHEA:32223"/>
        <dbReference type="ChEBI" id="CHEBI:15378"/>
        <dbReference type="ChEBI" id="CHEBI:43474"/>
        <dbReference type="ChEBI" id="CHEBI:57945"/>
        <dbReference type="ChEBI" id="CHEBI:64074"/>
        <dbReference type="ChEBI" id="CHEBI:456215"/>
        <dbReference type="ChEBI" id="CHEBI:456216"/>
        <dbReference type="EC" id="4.2.1.136"/>
    </reaction>
</comment>
<evidence type="ECO:0000256" key="1">
    <source>
        <dbReference type="ARBA" id="ARBA00000013"/>
    </source>
</evidence>
<comment type="catalytic activity">
    <reaction evidence="2 18 19">
        <text>(6R)-NADPHX = (6S)-NADPHX</text>
        <dbReference type="Rhea" id="RHEA:32227"/>
        <dbReference type="ChEBI" id="CHEBI:64076"/>
        <dbReference type="ChEBI" id="CHEBI:64077"/>
        <dbReference type="EC" id="5.1.99.6"/>
    </reaction>
</comment>
<dbReference type="InterPro" id="IPR004443">
    <property type="entry name" value="YjeF_N_dom"/>
</dbReference>
<dbReference type="HAMAP" id="MF_01966">
    <property type="entry name" value="NADHX_epimerase"/>
    <property type="match status" value="1"/>
</dbReference>
<dbReference type="RefSeq" id="WP_073077040.1">
    <property type="nucleotide sequence ID" value="NZ_FQXV01000003.1"/>
</dbReference>
<evidence type="ECO:0000256" key="12">
    <source>
        <dbReference type="ARBA" id="ARBA00023239"/>
    </source>
</evidence>
<evidence type="ECO:0000256" key="14">
    <source>
        <dbReference type="ARBA" id="ARBA00025153"/>
    </source>
</evidence>
<dbReference type="GO" id="GO:0110051">
    <property type="term" value="P:metabolite repair"/>
    <property type="evidence" value="ECO:0007669"/>
    <property type="project" value="TreeGrafter"/>
</dbReference>
<evidence type="ECO:0000256" key="16">
    <source>
        <dbReference type="ARBA" id="ARBA00049209"/>
    </source>
</evidence>
<feature type="binding site" evidence="17">
    <location>
        <position position="264"/>
    </location>
    <ligand>
        <name>(6S)-NADPHX</name>
        <dbReference type="ChEBI" id="CHEBI:64076"/>
    </ligand>
</feature>
<comment type="function">
    <text evidence="14 19">Bifunctional enzyme that catalyzes the epimerization of the S- and R-forms of NAD(P)HX and the dehydration of the S-form of NAD(P)HX at the expense of ADP, which is converted to AMP. This allows the repair of both epimers of NAD(P)HX, a damaged form of NAD(P)H that is a result of enzymatic or heat-dependent hydration.</text>
</comment>
<evidence type="ECO:0000256" key="10">
    <source>
        <dbReference type="ARBA" id="ARBA00023027"/>
    </source>
</evidence>
<evidence type="ECO:0000256" key="5">
    <source>
        <dbReference type="ARBA" id="ARBA00022723"/>
    </source>
</evidence>
<dbReference type="Gene3D" id="3.40.50.10260">
    <property type="entry name" value="YjeF N-terminal domain"/>
    <property type="match status" value="1"/>
</dbReference>
<evidence type="ECO:0000259" key="21">
    <source>
        <dbReference type="PROSITE" id="PS51385"/>
    </source>
</evidence>
<name>A0A1M5WDY1_9FIRM</name>
<comment type="cofactor">
    <cofactor evidence="18 19">
        <name>K(+)</name>
        <dbReference type="ChEBI" id="CHEBI:29103"/>
    </cofactor>
    <text evidence="18 19">Binds 1 potassium ion per subunit.</text>
</comment>
<proteinExistence type="inferred from homology"/>
<keyword evidence="12 17" id="KW-0456">Lyase</keyword>
<evidence type="ECO:0000256" key="13">
    <source>
        <dbReference type="ARBA" id="ARBA00023268"/>
    </source>
</evidence>
<keyword evidence="6 17" id="KW-0547">Nucleotide-binding</keyword>
<dbReference type="Pfam" id="PF03853">
    <property type="entry name" value="YjeF_N"/>
    <property type="match status" value="1"/>
</dbReference>
<dbReference type="CDD" id="cd01171">
    <property type="entry name" value="YXKO-related"/>
    <property type="match status" value="1"/>
</dbReference>
<feature type="binding site" evidence="18">
    <location>
        <position position="131"/>
    </location>
    <ligand>
        <name>K(+)</name>
        <dbReference type="ChEBI" id="CHEBI:29103"/>
    </ligand>
</feature>
<dbReference type="EMBL" id="FQXV01000003">
    <property type="protein sequence ID" value="SHH85779.1"/>
    <property type="molecule type" value="Genomic_DNA"/>
</dbReference>
<comment type="similarity">
    <text evidence="4 19">In the C-terminal section; belongs to the NnrD/CARKD family.</text>
</comment>
<comment type="similarity">
    <text evidence="18">Belongs to the NnrE/AIBP family.</text>
</comment>
<keyword evidence="11 18" id="KW-0413">Isomerase</keyword>
<gene>
    <name evidence="17" type="primary">nnrD</name>
    <name evidence="18" type="synonym">nnrE</name>
    <name evidence="22" type="ORF">SAMN02745823_01222</name>
</gene>
<comment type="catalytic activity">
    <reaction evidence="1 18 19">
        <text>(6R)-NADHX = (6S)-NADHX</text>
        <dbReference type="Rhea" id="RHEA:32215"/>
        <dbReference type="ChEBI" id="CHEBI:64074"/>
        <dbReference type="ChEBI" id="CHEBI:64075"/>
        <dbReference type="EC" id="5.1.99.6"/>
    </reaction>
</comment>
<dbReference type="InterPro" id="IPR036652">
    <property type="entry name" value="YjeF_N_dom_sf"/>
</dbReference>
<feature type="binding site" evidence="18">
    <location>
        <begin position="135"/>
        <end position="141"/>
    </location>
    <ligand>
        <name>(6S)-NADPHX</name>
        <dbReference type="ChEBI" id="CHEBI:64076"/>
    </ligand>
</feature>
<feature type="domain" description="YjeF N-terminal" evidence="21">
    <location>
        <begin position="9"/>
        <end position="221"/>
    </location>
</feature>
<dbReference type="GO" id="GO:0046496">
    <property type="term" value="P:nicotinamide nucleotide metabolic process"/>
    <property type="evidence" value="ECO:0007669"/>
    <property type="project" value="UniProtKB-UniRule"/>
</dbReference>
<dbReference type="GO" id="GO:0052856">
    <property type="term" value="F:NAD(P)HX epimerase activity"/>
    <property type="evidence" value="ECO:0007669"/>
    <property type="project" value="UniProtKB-UniRule"/>
</dbReference>
<feature type="binding site" evidence="17">
    <location>
        <position position="386"/>
    </location>
    <ligand>
        <name>(6S)-NADPHX</name>
        <dbReference type="ChEBI" id="CHEBI:64076"/>
    </ligand>
</feature>
<dbReference type="InterPro" id="IPR017953">
    <property type="entry name" value="Carbohydrate_kinase_pred_CS"/>
</dbReference>
<evidence type="ECO:0000313" key="23">
    <source>
        <dbReference type="Proteomes" id="UP000183995"/>
    </source>
</evidence>
<dbReference type="EC" id="4.2.1.136" evidence="19"/>
<comment type="similarity">
    <text evidence="17">Belongs to the NnrD/CARKD family.</text>
</comment>
<dbReference type="HAMAP" id="MF_01965">
    <property type="entry name" value="NADHX_dehydratase"/>
    <property type="match status" value="1"/>
</dbReference>
<dbReference type="GO" id="GO:0046872">
    <property type="term" value="F:metal ion binding"/>
    <property type="evidence" value="ECO:0007669"/>
    <property type="project" value="UniProtKB-UniRule"/>
</dbReference>
<keyword evidence="13" id="KW-0511">Multifunctional enzyme</keyword>
<dbReference type="PANTHER" id="PTHR12592">
    <property type="entry name" value="ATP-DEPENDENT (S)-NAD(P)H-HYDRATE DEHYDRATASE FAMILY MEMBER"/>
    <property type="match status" value="1"/>
</dbReference>
<dbReference type="PIRSF" id="PIRSF017184">
    <property type="entry name" value="Nnr"/>
    <property type="match status" value="1"/>
</dbReference>
<dbReference type="PROSITE" id="PS51383">
    <property type="entry name" value="YJEF_C_3"/>
    <property type="match status" value="1"/>
</dbReference>
<feature type="binding site" evidence="18">
    <location>
        <position position="164"/>
    </location>
    <ligand>
        <name>(6S)-NADPHX</name>
        <dbReference type="ChEBI" id="CHEBI:64076"/>
    </ligand>
</feature>
<dbReference type="NCBIfam" id="TIGR00197">
    <property type="entry name" value="yjeF_nterm"/>
    <property type="match status" value="1"/>
</dbReference>
<keyword evidence="23" id="KW-1185">Reference proteome</keyword>
<comment type="subunit">
    <text evidence="17">Homotetramer.</text>
</comment>